<comment type="caution">
    <text evidence="2">The sequence shown here is derived from an EMBL/GenBank/DDBJ whole genome shotgun (WGS) entry which is preliminary data.</text>
</comment>
<evidence type="ECO:0000313" key="2">
    <source>
        <dbReference type="EMBL" id="GKX61637.1"/>
    </source>
</evidence>
<keyword evidence="1" id="KW-0472">Membrane</keyword>
<dbReference type="Proteomes" id="UP001059610">
    <property type="component" value="Unassembled WGS sequence"/>
</dbReference>
<protein>
    <submittedName>
        <fullName evidence="2">Uncharacterized protein</fullName>
    </submittedName>
</protein>
<accession>A0ABQ5LDE2</accession>
<evidence type="ECO:0000256" key="1">
    <source>
        <dbReference type="SAM" id="Phobius"/>
    </source>
</evidence>
<organism evidence="2 3">
    <name type="scientific">Pragia fontium</name>
    <dbReference type="NCBI Taxonomy" id="82985"/>
    <lineage>
        <taxon>Bacteria</taxon>
        <taxon>Pseudomonadati</taxon>
        <taxon>Pseudomonadota</taxon>
        <taxon>Gammaproteobacteria</taxon>
        <taxon>Enterobacterales</taxon>
        <taxon>Budviciaceae</taxon>
        <taxon>Pragia</taxon>
    </lineage>
</organism>
<dbReference type="EMBL" id="BRLJ01000001">
    <property type="protein sequence ID" value="GKX61637.1"/>
    <property type="molecule type" value="Genomic_DNA"/>
</dbReference>
<evidence type="ECO:0000313" key="3">
    <source>
        <dbReference type="Proteomes" id="UP001059610"/>
    </source>
</evidence>
<keyword evidence="1" id="KW-0812">Transmembrane</keyword>
<dbReference type="RefSeq" id="WP_261821401.1">
    <property type="nucleotide sequence ID" value="NZ_BRLJ01000001.1"/>
</dbReference>
<keyword evidence="3" id="KW-1185">Reference proteome</keyword>
<reference evidence="2" key="1">
    <citation type="submission" date="2022-06" db="EMBL/GenBank/DDBJ databases">
        <title>Draft genome sequences of Pragia fontium str. JCM24417.</title>
        <authorList>
            <person name="Wakabayashi Y."/>
            <person name="Kojima K."/>
        </authorList>
    </citation>
    <scope>NUCLEOTIDE SEQUENCE</scope>
    <source>
        <strain evidence="2">JCM 24417</strain>
    </source>
</reference>
<gene>
    <name evidence="2" type="ORF">SOASR032_02060</name>
</gene>
<feature type="transmembrane region" description="Helical" evidence="1">
    <location>
        <begin position="12"/>
        <end position="34"/>
    </location>
</feature>
<sequence>MSRDIEQNAFVAHHAEIVAKILTVITIVLFLLATNNILEWSWVFKSALLTAAAIIIRYGL</sequence>
<keyword evidence="1" id="KW-1133">Transmembrane helix</keyword>
<proteinExistence type="predicted"/>
<name>A0ABQ5LDE2_9GAMM</name>